<keyword evidence="2" id="KW-1185">Reference proteome</keyword>
<proteinExistence type="predicted"/>
<reference evidence="2" key="2">
    <citation type="submission" date="2015-01" db="EMBL/GenBank/DDBJ databases">
        <title>Evolutionary Origins and Diversification of the Mycorrhizal Mutualists.</title>
        <authorList>
            <consortium name="DOE Joint Genome Institute"/>
            <consortium name="Mycorrhizal Genomics Consortium"/>
            <person name="Kohler A."/>
            <person name="Kuo A."/>
            <person name="Nagy L.G."/>
            <person name="Floudas D."/>
            <person name="Copeland A."/>
            <person name="Barry K.W."/>
            <person name="Cichocki N."/>
            <person name="Veneault-Fourrey C."/>
            <person name="LaButti K."/>
            <person name="Lindquist E.A."/>
            <person name="Lipzen A."/>
            <person name="Lundell T."/>
            <person name="Morin E."/>
            <person name="Murat C."/>
            <person name="Riley R."/>
            <person name="Ohm R."/>
            <person name="Sun H."/>
            <person name="Tunlid A."/>
            <person name="Henrissat B."/>
            <person name="Grigoriev I.V."/>
            <person name="Hibbett D.S."/>
            <person name="Martin F."/>
        </authorList>
    </citation>
    <scope>NUCLEOTIDE SEQUENCE [LARGE SCALE GENOMIC DNA]</scope>
    <source>
        <strain evidence="2">MAFF 305830</strain>
    </source>
</reference>
<name>A0A0C3APA3_SERVB</name>
<sequence>MHIFLAHSSVDRYQTQGITTYSSRSIGLAALLIPSLATFATLEPVHAYLSPTLLPQSPSPQPKSQAVS</sequence>
<evidence type="ECO:0000313" key="1">
    <source>
        <dbReference type="EMBL" id="KIM21904.1"/>
    </source>
</evidence>
<reference evidence="1 2" key="1">
    <citation type="submission" date="2014-04" db="EMBL/GenBank/DDBJ databases">
        <authorList>
            <consortium name="DOE Joint Genome Institute"/>
            <person name="Kuo A."/>
            <person name="Zuccaro A."/>
            <person name="Kohler A."/>
            <person name="Nagy L.G."/>
            <person name="Floudas D."/>
            <person name="Copeland A."/>
            <person name="Barry K.W."/>
            <person name="Cichocki N."/>
            <person name="Veneault-Fourrey C."/>
            <person name="LaButti K."/>
            <person name="Lindquist E.A."/>
            <person name="Lipzen A."/>
            <person name="Lundell T."/>
            <person name="Morin E."/>
            <person name="Murat C."/>
            <person name="Sun H."/>
            <person name="Tunlid A."/>
            <person name="Henrissat B."/>
            <person name="Grigoriev I.V."/>
            <person name="Hibbett D.S."/>
            <person name="Martin F."/>
            <person name="Nordberg H.P."/>
            <person name="Cantor M.N."/>
            <person name="Hua S.X."/>
        </authorList>
    </citation>
    <scope>NUCLEOTIDE SEQUENCE [LARGE SCALE GENOMIC DNA]</scope>
    <source>
        <strain evidence="1 2">MAFF 305830</strain>
    </source>
</reference>
<dbReference type="EMBL" id="KN824368">
    <property type="protein sequence ID" value="KIM21904.1"/>
    <property type="molecule type" value="Genomic_DNA"/>
</dbReference>
<evidence type="ECO:0000313" key="2">
    <source>
        <dbReference type="Proteomes" id="UP000054097"/>
    </source>
</evidence>
<protein>
    <submittedName>
        <fullName evidence="1">Uncharacterized protein</fullName>
    </submittedName>
</protein>
<dbReference type="HOGENOM" id="CLU_2795570_0_0_1"/>
<dbReference type="AlphaFoldDB" id="A0A0C3APA3"/>
<dbReference type="Proteomes" id="UP000054097">
    <property type="component" value="Unassembled WGS sequence"/>
</dbReference>
<accession>A0A0C3APA3</accession>
<gene>
    <name evidence="1" type="ORF">M408DRAFT_299046</name>
</gene>
<organism evidence="1 2">
    <name type="scientific">Serendipita vermifera MAFF 305830</name>
    <dbReference type="NCBI Taxonomy" id="933852"/>
    <lineage>
        <taxon>Eukaryota</taxon>
        <taxon>Fungi</taxon>
        <taxon>Dikarya</taxon>
        <taxon>Basidiomycota</taxon>
        <taxon>Agaricomycotina</taxon>
        <taxon>Agaricomycetes</taxon>
        <taxon>Sebacinales</taxon>
        <taxon>Serendipitaceae</taxon>
        <taxon>Serendipita</taxon>
    </lineage>
</organism>